<dbReference type="STRING" id="1101373.A9O67_09400"/>
<protein>
    <submittedName>
        <fullName evidence="5">Phosphoribosylpyrophosphate synthetase</fullName>
    </submittedName>
</protein>
<proteinExistence type="inferred from homology"/>
<dbReference type="InterPro" id="IPR029057">
    <property type="entry name" value="PRTase-like"/>
</dbReference>
<gene>
    <name evidence="5" type="ORF">A9O67_09400</name>
</gene>
<dbReference type="CDD" id="cd06223">
    <property type="entry name" value="PRTases_typeI"/>
    <property type="match status" value="1"/>
</dbReference>
<dbReference type="Proteomes" id="UP000091969">
    <property type="component" value="Unassembled WGS sequence"/>
</dbReference>
<dbReference type="GO" id="GO:0006015">
    <property type="term" value="P:5-phosphoribose 1-diphosphate biosynthetic process"/>
    <property type="evidence" value="ECO:0007669"/>
    <property type="project" value="TreeGrafter"/>
</dbReference>
<dbReference type="Gene3D" id="3.40.50.2020">
    <property type="match status" value="2"/>
</dbReference>
<dbReference type="GO" id="GO:0000287">
    <property type="term" value="F:magnesium ion binding"/>
    <property type="evidence" value="ECO:0007669"/>
    <property type="project" value="InterPro"/>
</dbReference>
<evidence type="ECO:0000256" key="1">
    <source>
        <dbReference type="ARBA" id="ARBA00022727"/>
    </source>
</evidence>
<evidence type="ECO:0000313" key="6">
    <source>
        <dbReference type="Proteomes" id="UP000091969"/>
    </source>
</evidence>
<dbReference type="InterPro" id="IPR000836">
    <property type="entry name" value="PRTase_dom"/>
</dbReference>
<comment type="caution">
    <text evidence="5">The sequence shown here is derived from an EMBL/GenBank/DDBJ whole genome shotgun (WGS) entry which is preliminary data.</text>
</comment>
<dbReference type="EMBL" id="LZDH01000065">
    <property type="protein sequence ID" value="OBS30009.1"/>
    <property type="molecule type" value="Genomic_DNA"/>
</dbReference>
<dbReference type="SUPFAM" id="SSF53271">
    <property type="entry name" value="PRTase-like"/>
    <property type="match status" value="2"/>
</dbReference>
<dbReference type="InterPro" id="IPR029099">
    <property type="entry name" value="Pribosyltran_N"/>
</dbReference>
<sequence length="318" mass="33580">MPLLLAFDDEAAPAQRLLAALNTAAAGATEPWTLAFVQRHRFPDGEWRLRLPPELPAEVALYRSLHQPNEKLVELLLAAPAARELGARRLWLVAPYLAYMRQDAAFSPGEVVSQRHVGRWLAAAFDGLITVDPHLHRVATLAEAVPVAEAHALSAAPLLGALAAQRRPGALLFGPDEESAQWVRHAADAAGLPAAVARKVRRGDREVEVELPALDVRGRAVVILDDMASTGRTVARAAAALRAAGAASVDVAVTHALFVGDALAAMQAAGVGEVWSTDSVPHASNAVALAPLLAAALQRSVRSFQISGNSTTSSILRK</sequence>
<feature type="domain" description="Ribose-phosphate pyrophosphokinase N-terminal" evidence="4">
    <location>
        <begin position="35"/>
        <end position="123"/>
    </location>
</feature>
<dbReference type="GO" id="GO:0006164">
    <property type="term" value="P:purine nucleotide biosynthetic process"/>
    <property type="evidence" value="ECO:0007669"/>
    <property type="project" value="TreeGrafter"/>
</dbReference>
<feature type="domain" description="Phosphoribosyltransferase" evidence="3">
    <location>
        <begin position="171"/>
        <end position="255"/>
    </location>
</feature>
<comment type="similarity">
    <text evidence="2">Belongs to the ribose-phosphate pyrophosphokinase family.</text>
</comment>
<dbReference type="NCBIfam" id="NF005537">
    <property type="entry name" value="PRK07199.1"/>
    <property type="match status" value="1"/>
</dbReference>
<dbReference type="GO" id="GO:0002189">
    <property type="term" value="C:ribose phosphate diphosphokinase complex"/>
    <property type="evidence" value="ECO:0007669"/>
    <property type="project" value="TreeGrafter"/>
</dbReference>
<dbReference type="PANTHER" id="PTHR10210">
    <property type="entry name" value="RIBOSE-PHOSPHATE DIPHOSPHOKINASE FAMILY MEMBER"/>
    <property type="match status" value="1"/>
</dbReference>
<evidence type="ECO:0000259" key="4">
    <source>
        <dbReference type="Pfam" id="PF13793"/>
    </source>
</evidence>
<keyword evidence="6" id="KW-1185">Reference proteome</keyword>
<dbReference type="GO" id="GO:0005737">
    <property type="term" value="C:cytoplasm"/>
    <property type="evidence" value="ECO:0007669"/>
    <property type="project" value="TreeGrafter"/>
</dbReference>
<dbReference type="Pfam" id="PF00156">
    <property type="entry name" value="Pribosyltran"/>
    <property type="match status" value="1"/>
</dbReference>
<dbReference type="Pfam" id="PF13793">
    <property type="entry name" value="Pribosyltran_N"/>
    <property type="match status" value="1"/>
</dbReference>
<evidence type="ECO:0000313" key="5">
    <source>
        <dbReference type="EMBL" id="OBS30009.1"/>
    </source>
</evidence>
<dbReference type="OrthoDB" id="324294at2"/>
<dbReference type="SMART" id="SM01400">
    <property type="entry name" value="Pribosyltran_N"/>
    <property type="match status" value="1"/>
</dbReference>
<dbReference type="RefSeq" id="WP_068610420.1">
    <property type="nucleotide sequence ID" value="NZ_LZDH01000065.1"/>
</dbReference>
<dbReference type="PANTHER" id="PTHR10210:SF41">
    <property type="entry name" value="RIBOSE-PHOSPHATE PYROPHOSPHOKINASE 1, CHLOROPLASTIC"/>
    <property type="match status" value="1"/>
</dbReference>
<reference evidence="5 6" key="1">
    <citation type="submission" date="2016-06" db="EMBL/GenBank/DDBJ databases">
        <title>Genome sequence of Tepidimonas fonticaldi PL17.</title>
        <authorList>
            <person name="Pinnaka A.K."/>
        </authorList>
    </citation>
    <scope>NUCLEOTIDE SEQUENCE [LARGE SCALE GENOMIC DNA]</scope>
    <source>
        <strain evidence="5 6">PL17</strain>
    </source>
</reference>
<organism evidence="5 6">
    <name type="scientific">Tepidimonas fonticaldi</name>
    <dbReference type="NCBI Taxonomy" id="1101373"/>
    <lineage>
        <taxon>Bacteria</taxon>
        <taxon>Pseudomonadati</taxon>
        <taxon>Pseudomonadota</taxon>
        <taxon>Betaproteobacteria</taxon>
        <taxon>Burkholderiales</taxon>
        <taxon>Tepidimonas</taxon>
    </lineage>
</organism>
<dbReference type="NCBIfam" id="TIGR01251">
    <property type="entry name" value="ribP_PPkin"/>
    <property type="match status" value="1"/>
</dbReference>
<accession>A0A1A6DTA9</accession>
<dbReference type="GO" id="GO:0004749">
    <property type="term" value="F:ribose phosphate diphosphokinase activity"/>
    <property type="evidence" value="ECO:0007669"/>
    <property type="project" value="TreeGrafter"/>
</dbReference>
<evidence type="ECO:0000259" key="3">
    <source>
        <dbReference type="Pfam" id="PF00156"/>
    </source>
</evidence>
<dbReference type="InterPro" id="IPR005946">
    <property type="entry name" value="Rib-P_diPkinase"/>
</dbReference>
<evidence type="ECO:0000256" key="2">
    <source>
        <dbReference type="RuleBase" id="RU004324"/>
    </source>
</evidence>
<keyword evidence="1 2" id="KW-0545">Nucleotide biosynthesis</keyword>
<name>A0A1A6DTA9_9BURK</name>
<dbReference type="AlphaFoldDB" id="A0A1A6DTA9"/>